<comment type="catalytic activity">
    <reaction evidence="4">
        <text>a quinol + 2 Fe(III)-[cytochrome c](out) = a quinone + 2 Fe(II)-[cytochrome c](out) + 2 H(+)(out)</text>
        <dbReference type="Rhea" id="RHEA:11484"/>
        <dbReference type="Rhea" id="RHEA-COMP:10350"/>
        <dbReference type="Rhea" id="RHEA-COMP:14399"/>
        <dbReference type="ChEBI" id="CHEBI:15378"/>
        <dbReference type="ChEBI" id="CHEBI:24646"/>
        <dbReference type="ChEBI" id="CHEBI:29033"/>
        <dbReference type="ChEBI" id="CHEBI:29034"/>
        <dbReference type="ChEBI" id="CHEBI:132124"/>
        <dbReference type="EC" id="7.1.1.8"/>
    </reaction>
</comment>
<proteinExistence type="predicted"/>
<comment type="cofactor">
    <cofactor evidence="1">
        <name>heme</name>
        <dbReference type="ChEBI" id="CHEBI:30413"/>
    </cofactor>
</comment>
<keyword evidence="7" id="KW-0472">Membrane</keyword>
<feature type="region of interest" description="Disordered" evidence="6">
    <location>
        <begin position="1"/>
        <end position="27"/>
    </location>
</feature>
<name>A0ABW1X3T5_9ACTN</name>
<feature type="transmembrane region" description="Helical" evidence="7">
    <location>
        <begin position="160"/>
        <end position="180"/>
    </location>
</feature>
<keyword evidence="7" id="KW-0812">Transmembrane</keyword>
<evidence type="ECO:0000256" key="4">
    <source>
        <dbReference type="ARBA" id="ARBA00029351"/>
    </source>
</evidence>
<evidence type="ECO:0000256" key="6">
    <source>
        <dbReference type="SAM" id="MobiDB-lite"/>
    </source>
</evidence>
<dbReference type="RefSeq" id="WP_343885718.1">
    <property type="nucleotide sequence ID" value="NZ_BAAAKI010000010.1"/>
</dbReference>
<dbReference type="Proteomes" id="UP001596266">
    <property type="component" value="Unassembled WGS sequence"/>
</dbReference>
<reference evidence="10" key="1">
    <citation type="journal article" date="2019" name="Int. J. Syst. Evol. Microbiol.">
        <title>The Global Catalogue of Microorganisms (GCM) 10K type strain sequencing project: providing services to taxonomists for standard genome sequencing and annotation.</title>
        <authorList>
            <consortium name="The Broad Institute Genomics Platform"/>
            <consortium name="The Broad Institute Genome Sequencing Center for Infectious Disease"/>
            <person name="Wu L."/>
            <person name="Ma J."/>
        </authorList>
    </citation>
    <scope>NUCLEOTIDE SEQUENCE [LARGE SCALE GENOMIC DNA]</scope>
    <source>
        <strain evidence="10">CGMCC 1.15277</strain>
    </source>
</reference>
<evidence type="ECO:0000256" key="7">
    <source>
        <dbReference type="SAM" id="Phobius"/>
    </source>
</evidence>
<organism evidence="9 10">
    <name type="scientific">Luteococcus sanguinis</name>
    <dbReference type="NCBI Taxonomy" id="174038"/>
    <lineage>
        <taxon>Bacteria</taxon>
        <taxon>Bacillati</taxon>
        <taxon>Actinomycetota</taxon>
        <taxon>Actinomycetes</taxon>
        <taxon>Propionibacteriales</taxon>
        <taxon>Propionibacteriaceae</taxon>
        <taxon>Luteococcus</taxon>
    </lineage>
</organism>
<gene>
    <name evidence="9" type="ORF">ACFP57_10615</name>
</gene>
<feature type="transmembrane region" description="Helical" evidence="7">
    <location>
        <begin position="271"/>
        <end position="297"/>
    </location>
</feature>
<feature type="transmembrane region" description="Helical" evidence="7">
    <location>
        <begin position="349"/>
        <end position="370"/>
    </location>
</feature>
<accession>A0ABW1X3T5</accession>
<dbReference type="EC" id="7.1.1.8" evidence="2"/>
<dbReference type="Pfam" id="PF13631">
    <property type="entry name" value="Cytochrom_B_N_2"/>
    <property type="match status" value="1"/>
</dbReference>
<evidence type="ECO:0000259" key="8">
    <source>
        <dbReference type="PROSITE" id="PS51002"/>
    </source>
</evidence>
<feature type="transmembrane region" description="Helical" evidence="7">
    <location>
        <begin position="390"/>
        <end position="409"/>
    </location>
</feature>
<sequence>MARPADVVETSPALDVQTPTKESRAPKLPGALNWADERVGLAKMARGNLRKVFPDHWSFLLGEIALYSFIILLLTGVFLTIWFKPSMAEIEYEGSYQLLRGVEMSEAFASALALSFDIRGGLLVRQVHHWAAILFIAAMTVHMLRVFFTGAYRKPRELNWLIGVGLLALGLIEGFAGYSLPDDLLSGTGLRFVDGLIRSIPLIGTWAEFFVFGGEFPGDILVPRLYMVHILLVPGILLGLIAAHLALLVYQKHTQYPGPGRTESNVVGYPLFPVYMAKAGGFFFVVFGVTVLMGAFMQINPVWKFGPYNPAQVTAGSQPDWYMGWVEGAIRIIPNWESHIGGTTWSWNIFVPGVGLMGLLFTALGAWPFIEQWITGDKDEHHILDLPHNAPTRTALGIAGMTCYAMFWLSGGNDILATHFGLSLNDVTRFMRVAVFVMPVIAFLITKRICLSLQRRDVERVLHGSESGEIVMTPQGRYYEDHAPISEDEAFTLTQHKQYDMVEAGEPGDVAGSEVSSRRARFSRWYVGDEIAKPTTAEIEDAHHHGDPPELESPGH</sequence>
<feature type="transmembrane region" description="Helical" evidence="7">
    <location>
        <begin position="226"/>
        <end position="250"/>
    </location>
</feature>
<evidence type="ECO:0000313" key="10">
    <source>
        <dbReference type="Proteomes" id="UP001596266"/>
    </source>
</evidence>
<dbReference type="PROSITE" id="PS51002">
    <property type="entry name" value="CYTB_NTER"/>
    <property type="match status" value="1"/>
</dbReference>
<dbReference type="PANTHER" id="PTHR19271:SF16">
    <property type="entry name" value="CYTOCHROME B"/>
    <property type="match status" value="1"/>
</dbReference>
<evidence type="ECO:0000256" key="5">
    <source>
        <dbReference type="ARBA" id="ARBA00029568"/>
    </source>
</evidence>
<feature type="transmembrane region" description="Helical" evidence="7">
    <location>
        <begin position="64"/>
        <end position="83"/>
    </location>
</feature>
<dbReference type="InterPro" id="IPR027387">
    <property type="entry name" value="Cytb/b6-like_sf"/>
</dbReference>
<evidence type="ECO:0000313" key="9">
    <source>
        <dbReference type="EMBL" id="MFC6397429.1"/>
    </source>
</evidence>
<evidence type="ECO:0000256" key="3">
    <source>
        <dbReference type="ARBA" id="ARBA00016116"/>
    </source>
</evidence>
<dbReference type="InterPro" id="IPR005797">
    <property type="entry name" value="Cyt_b/b6_N"/>
</dbReference>
<protein>
    <recommendedName>
        <fullName evidence="3">Cytochrome bc1 complex cytochrome b subunit</fullName>
        <ecNumber evidence="2">7.1.1.8</ecNumber>
    </recommendedName>
    <alternativeName>
        <fullName evidence="5">Cytochrome bc1 reductase complex subunit QcrB</fullName>
    </alternativeName>
</protein>
<dbReference type="SUPFAM" id="SSF81342">
    <property type="entry name" value="Transmembrane di-heme cytochromes"/>
    <property type="match status" value="1"/>
</dbReference>
<evidence type="ECO:0000256" key="1">
    <source>
        <dbReference type="ARBA" id="ARBA00001971"/>
    </source>
</evidence>
<dbReference type="Gene3D" id="1.20.810.10">
    <property type="entry name" value="Cytochrome Bc1 Complex, Chain C"/>
    <property type="match status" value="1"/>
</dbReference>
<evidence type="ECO:0000256" key="2">
    <source>
        <dbReference type="ARBA" id="ARBA00012951"/>
    </source>
</evidence>
<keyword evidence="10" id="KW-1185">Reference proteome</keyword>
<feature type="transmembrane region" description="Helical" evidence="7">
    <location>
        <begin position="429"/>
        <end position="446"/>
    </location>
</feature>
<feature type="transmembrane region" description="Helical" evidence="7">
    <location>
        <begin position="130"/>
        <end position="148"/>
    </location>
</feature>
<dbReference type="InterPro" id="IPR016174">
    <property type="entry name" value="Di-haem_cyt_TM"/>
</dbReference>
<dbReference type="EMBL" id="JBHSUA010000020">
    <property type="protein sequence ID" value="MFC6397429.1"/>
    <property type="molecule type" value="Genomic_DNA"/>
</dbReference>
<dbReference type="PANTHER" id="PTHR19271">
    <property type="entry name" value="CYTOCHROME B"/>
    <property type="match status" value="1"/>
</dbReference>
<feature type="compositionally biased region" description="Basic and acidic residues" evidence="6">
    <location>
        <begin position="540"/>
        <end position="556"/>
    </location>
</feature>
<feature type="domain" description="Cytochrome b/b6 N-terminal region profile" evidence="8">
    <location>
        <begin position="31"/>
        <end position="257"/>
    </location>
</feature>
<feature type="region of interest" description="Disordered" evidence="6">
    <location>
        <begin position="535"/>
        <end position="556"/>
    </location>
</feature>
<keyword evidence="7" id="KW-1133">Transmembrane helix</keyword>
<comment type="caution">
    <text evidence="9">The sequence shown here is derived from an EMBL/GenBank/DDBJ whole genome shotgun (WGS) entry which is preliminary data.</text>
</comment>